<dbReference type="Gene3D" id="3.40.50.2300">
    <property type="match status" value="1"/>
</dbReference>
<dbReference type="SUPFAM" id="SSF52172">
    <property type="entry name" value="CheY-like"/>
    <property type="match status" value="1"/>
</dbReference>
<dbReference type="EC" id="3.5.1.44" evidence="6"/>
<reference evidence="11 12" key="2">
    <citation type="journal article" date="2012" name="Stand. Genomic Sci.">
        <title>Complete Genome Sequence of Clostridium clariflavum DSM 19732.</title>
        <authorList>
            <person name="Izquierdo J.A."/>
            <person name="Goodwin L."/>
            <person name="Davenport K.W."/>
            <person name="Teshima H."/>
            <person name="Bruce D."/>
            <person name="Detter C."/>
            <person name="Tapia R."/>
            <person name="Han S."/>
            <person name="Land M."/>
            <person name="Hauser L."/>
            <person name="Jeffries C.D."/>
            <person name="Han J."/>
            <person name="Pitluck S."/>
            <person name="Nolan M."/>
            <person name="Chen A."/>
            <person name="Huntemann M."/>
            <person name="Mavromatis K."/>
            <person name="Mikhailova N."/>
            <person name="Liolios K."/>
            <person name="Woyke T."/>
            <person name="Lynd L.R."/>
        </authorList>
    </citation>
    <scope>NUCLEOTIDE SEQUENCE [LARGE SCALE GENOMIC DNA]</scope>
    <source>
        <strain evidence="12">DSM 19732 / NBRC 101661 / EBR45</strain>
    </source>
</reference>
<dbReference type="CDD" id="cd16432">
    <property type="entry name" value="CheB_Rec"/>
    <property type="match status" value="1"/>
</dbReference>
<comment type="PTM">
    <text evidence="6">Phosphorylated by CheA. Phosphorylation of the N-terminal regulatory domain activates the methylesterase activity.</text>
</comment>
<organism evidence="11 12">
    <name type="scientific">Acetivibrio clariflavus (strain DSM 19732 / NBRC 101661 / EBR45)</name>
    <name type="common">Clostridium clariflavum</name>
    <dbReference type="NCBI Taxonomy" id="720554"/>
    <lineage>
        <taxon>Bacteria</taxon>
        <taxon>Bacillati</taxon>
        <taxon>Bacillota</taxon>
        <taxon>Clostridia</taxon>
        <taxon>Eubacteriales</taxon>
        <taxon>Oscillospiraceae</taxon>
        <taxon>Acetivibrio</taxon>
    </lineage>
</organism>
<dbReference type="EC" id="3.1.1.61" evidence="6"/>
<dbReference type="InterPro" id="IPR011006">
    <property type="entry name" value="CheY-like_superfamily"/>
</dbReference>
<feature type="modified residue" description="4-aspartylphosphate" evidence="6 8">
    <location>
        <position position="61"/>
    </location>
</feature>
<dbReference type="Proteomes" id="UP000005435">
    <property type="component" value="Chromosome"/>
</dbReference>
<evidence type="ECO:0000256" key="2">
    <source>
        <dbReference type="ARBA" id="ARBA00022500"/>
    </source>
</evidence>
<dbReference type="GO" id="GO:0000156">
    <property type="term" value="F:phosphorelay response regulator activity"/>
    <property type="evidence" value="ECO:0007669"/>
    <property type="project" value="InterPro"/>
</dbReference>
<gene>
    <name evidence="6" type="primary">cheB</name>
    <name evidence="11" type="ordered locus">Clocl_1942</name>
</gene>
<dbReference type="InterPro" id="IPR000673">
    <property type="entry name" value="Sig_transdc_resp-reg_Me-estase"/>
</dbReference>
<dbReference type="STRING" id="720554.Clocl_1942"/>
<dbReference type="OrthoDB" id="9793421at2"/>
<dbReference type="GO" id="GO:0050568">
    <property type="term" value="F:protein-glutamine glutaminase activity"/>
    <property type="evidence" value="ECO:0007669"/>
    <property type="project" value="UniProtKB-UniRule"/>
</dbReference>
<dbReference type="Pfam" id="PF01339">
    <property type="entry name" value="CheB_methylest"/>
    <property type="match status" value="1"/>
</dbReference>
<sequence>MENKCNKKIRVLVVDDSAFMRKVISDILESDSSIELVGTAKSGIDALEKVRKLKPDVVTLDIKMPGMDGLECLEELNKVGNVPVVMLSSITQDAAEATIQALEKGAIDFITKPSNIFDINSKEKKQEIIEKVKIASKSVPYLKINTRVKNKEPLYKESTTLNNIVLIGTSTGGPKALQEVIPAIPEDVNAAFLVVQHMPPGFTKSLAERLDGMSKVRVKEAENDELIKTGYVYIAPGDYHMLAERDEKSKLKIKLTKDPRVGSHRPSVDVLLESVSNTGFENVVAVIMTGMGGDGSEGIKKLKENKNVSVIAQDEKTCVVFGMPKAAIQTGVVDIVTPLSEISNEIMKIVGVQKQWT</sequence>
<feature type="active site" evidence="6 7">
    <location>
        <position position="197"/>
    </location>
</feature>
<protein>
    <recommendedName>
        <fullName evidence="6">Protein-glutamate methylesterase/protein-glutamine glutaminase</fullName>
        <ecNumber evidence="6">3.1.1.61</ecNumber>
        <ecNumber evidence="6">3.5.1.44</ecNumber>
    </recommendedName>
</protein>
<feature type="domain" description="CheB-type methylesterase" evidence="10">
    <location>
        <begin position="158"/>
        <end position="353"/>
    </location>
</feature>
<evidence type="ECO:0000256" key="1">
    <source>
        <dbReference type="ARBA" id="ARBA00022490"/>
    </source>
</evidence>
<dbReference type="CDD" id="cd17541">
    <property type="entry name" value="REC_CheB-like"/>
    <property type="match status" value="1"/>
</dbReference>
<dbReference type="PROSITE" id="PS50110">
    <property type="entry name" value="RESPONSE_REGULATORY"/>
    <property type="match status" value="1"/>
</dbReference>
<keyword evidence="6 8" id="KW-0597">Phosphoprotein</keyword>
<comment type="subcellular location">
    <subcellularLocation>
        <location evidence="6">Cytoplasm</location>
    </subcellularLocation>
</comment>
<accession>G8LVF5</accession>
<comment type="catalytic activity">
    <reaction evidence="5 6">
        <text>[protein]-L-glutamate 5-O-methyl ester + H2O = L-glutamyl-[protein] + methanol + H(+)</text>
        <dbReference type="Rhea" id="RHEA:23236"/>
        <dbReference type="Rhea" id="RHEA-COMP:10208"/>
        <dbReference type="Rhea" id="RHEA-COMP:10311"/>
        <dbReference type="ChEBI" id="CHEBI:15377"/>
        <dbReference type="ChEBI" id="CHEBI:15378"/>
        <dbReference type="ChEBI" id="CHEBI:17790"/>
        <dbReference type="ChEBI" id="CHEBI:29973"/>
        <dbReference type="ChEBI" id="CHEBI:82795"/>
        <dbReference type="EC" id="3.1.1.61"/>
    </reaction>
</comment>
<evidence type="ECO:0000259" key="9">
    <source>
        <dbReference type="PROSITE" id="PS50110"/>
    </source>
</evidence>
<feature type="active site" evidence="6 7">
    <location>
        <position position="170"/>
    </location>
</feature>
<dbReference type="GO" id="GO:0008984">
    <property type="term" value="F:protein-glutamate methylesterase activity"/>
    <property type="evidence" value="ECO:0007669"/>
    <property type="project" value="UniProtKB-UniRule"/>
</dbReference>
<evidence type="ECO:0000256" key="7">
    <source>
        <dbReference type="PROSITE-ProRule" id="PRU00050"/>
    </source>
</evidence>
<dbReference type="KEGG" id="ccl:Clocl_1942"/>
<dbReference type="NCBIfam" id="NF001965">
    <property type="entry name" value="PRK00742.1"/>
    <property type="match status" value="1"/>
</dbReference>
<keyword evidence="1 6" id="KW-0963">Cytoplasm</keyword>
<dbReference type="PANTHER" id="PTHR42872:SF6">
    <property type="entry name" value="PROTEIN-GLUTAMATE METHYLESTERASE_PROTEIN-GLUTAMINE GLUTAMINASE"/>
    <property type="match status" value="1"/>
</dbReference>
<dbReference type="SUPFAM" id="SSF52738">
    <property type="entry name" value="Methylesterase CheB, C-terminal domain"/>
    <property type="match status" value="1"/>
</dbReference>
<feature type="domain" description="Response regulatory" evidence="9">
    <location>
        <begin position="10"/>
        <end position="127"/>
    </location>
</feature>
<dbReference type="HOGENOM" id="CLU_000445_51_0_9"/>
<evidence type="ECO:0000256" key="5">
    <source>
        <dbReference type="ARBA" id="ARBA00048267"/>
    </source>
</evidence>
<evidence type="ECO:0000313" key="12">
    <source>
        <dbReference type="Proteomes" id="UP000005435"/>
    </source>
</evidence>
<dbReference type="EMBL" id="CP003065">
    <property type="protein sequence ID" value="AEV68544.1"/>
    <property type="molecule type" value="Genomic_DNA"/>
</dbReference>
<dbReference type="Pfam" id="PF00072">
    <property type="entry name" value="Response_reg"/>
    <property type="match status" value="1"/>
</dbReference>
<comment type="function">
    <text evidence="6">Involved in chemotaxis. Part of a chemotaxis signal transduction system that modulates chemotaxis in response to various stimuli. Catalyzes the demethylation of specific methylglutamate residues introduced into the chemoreceptors (methyl-accepting chemotaxis proteins or MCP) by CheR. Also mediates the irreversible deamidation of specific glutamine residues to glutamic acid.</text>
</comment>
<reference evidence="12" key="1">
    <citation type="submission" date="2011-12" db="EMBL/GenBank/DDBJ databases">
        <title>Complete sequence of Clostridium clariflavum DSM 19732.</title>
        <authorList>
            <consortium name="US DOE Joint Genome Institute"/>
            <person name="Lucas S."/>
            <person name="Han J."/>
            <person name="Lapidus A."/>
            <person name="Cheng J.-F."/>
            <person name="Goodwin L."/>
            <person name="Pitluck S."/>
            <person name="Peters L."/>
            <person name="Teshima H."/>
            <person name="Detter J.C."/>
            <person name="Han C."/>
            <person name="Tapia R."/>
            <person name="Land M."/>
            <person name="Hauser L."/>
            <person name="Kyrpides N."/>
            <person name="Ivanova N."/>
            <person name="Pagani I."/>
            <person name="Kitzmiller T."/>
            <person name="Lynd L."/>
            <person name="Izquierdo J."/>
            <person name="Woyke T."/>
        </authorList>
    </citation>
    <scope>NUCLEOTIDE SEQUENCE [LARGE SCALE GENOMIC DNA]</scope>
    <source>
        <strain evidence="12">DSM 19732 / NBRC 101661 / EBR45</strain>
    </source>
</reference>
<evidence type="ECO:0000259" key="10">
    <source>
        <dbReference type="PROSITE" id="PS50122"/>
    </source>
</evidence>
<dbReference type="GO" id="GO:0005737">
    <property type="term" value="C:cytoplasm"/>
    <property type="evidence" value="ECO:0007669"/>
    <property type="project" value="UniProtKB-SubCell"/>
</dbReference>
<dbReference type="PROSITE" id="PS50122">
    <property type="entry name" value="CHEB"/>
    <property type="match status" value="1"/>
</dbReference>
<keyword evidence="12" id="KW-1185">Reference proteome</keyword>
<dbReference type="PANTHER" id="PTHR42872">
    <property type="entry name" value="PROTEIN-GLUTAMATE METHYLESTERASE/PROTEIN-GLUTAMINE GLUTAMINASE"/>
    <property type="match status" value="1"/>
</dbReference>
<comment type="similarity">
    <text evidence="6">Belongs to the CheB family.</text>
</comment>
<feature type="active site" evidence="6 7">
    <location>
        <position position="294"/>
    </location>
</feature>
<dbReference type="InterPro" id="IPR008248">
    <property type="entry name" value="CheB-like"/>
</dbReference>
<keyword evidence="3 6" id="KW-0378">Hydrolase</keyword>
<dbReference type="GO" id="GO:0006935">
    <property type="term" value="P:chemotaxis"/>
    <property type="evidence" value="ECO:0007669"/>
    <property type="project" value="UniProtKB-UniRule"/>
</dbReference>
<comment type="domain">
    <text evidence="6">Contains a C-terminal catalytic domain, and an N-terminal region which modulates catalytic activity.</text>
</comment>
<dbReference type="InterPro" id="IPR035909">
    <property type="entry name" value="CheB_C"/>
</dbReference>
<comment type="function">
    <text evidence="4">May play the central regulatory role in sporulation. It may be an element of the effector pathway responsible for the activation of sporulation genes in response to nutritional stress. Spo0A may act in concert with spo0H (a sigma factor) to control the expression of some genes that are critical to the sporulation process.</text>
</comment>
<dbReference type="RefSeq" id="WP_014255125.1">
    <property type="nucleotide sequence ID" value="NC_016627.1"/>
</dbReference>
<dbReference type="AlphaFoldDB" id="G8LVF5"/>
<evidence type="ECO:0000256" key="4">
    <source>
        <dbReference type="ARBA" id="ARBA00024867"/>
    </source>
</evidence>
<dbReference type="PIRSF" id="PIRSF000876">
    <property type="entry name" value="RR_chemtxs_CheB"/>
    <property type="match status" value="1"/>
</dbReference>
<dbReference type="Gene3D" id="3.40.50.180">
    <property type="entry name" value="Methylesterase CheB, C-terminal domain"/>
    <property type="match status" value="1"/>
</dbReference>
<dbReference type="eggNOG" id="COG2201">
    <property type="taxonomic scope" value="Bacteria"/>
</dbReference>
<evidence type="ECO:0000256" key="8">
    <source>
        <dbReference type="PROSITE-ProRule" id="PRU00169"/>
    </source>
</evidence>
<dbReference type="InterPro" id="IPR001789">
    <property type="entry name" value="Sig_transdc_resp-reg_receiver"/>
</dbReference>
<evidence type="ECO:0000313" key="11">
    <source>
        <dbReference type="EMBL" id="AEV68544.1"/>
    </source>
</evidence>
<name>G8LVF5_ACECE</name>
<dbReference type="SMART" id="SM00448">
    <property type="entry name" value="REC"/>
    <property type="match status" value="1"/>
</dbReference>
<evidence type="ECO:0000256" key="3">
    <source>
        <dbReference type="ARBA" id="ARBA00022801"/>
    </source>
</evidence>
<evidence type="ECO:0000256" key="6">
    <source>
        <dbReference type="HAMAP-Rule" id="MF_00099"/>
    </source>
</evidence>
<keyword evidence="2 6" id="KW-0145">Chemotaxis</keyword>
<comment type="catalytic activity">
    <reaction evidence="6">
        <text>L-glutaminyl-[protein] + H2O = L-glutamyl-[protein] + NH4(+)</text>
        <dbReference type="Rhea" id="RHEA:16441"/>
        <dbReference type="Rhea" id="RHEA-COMP:10207"/>
        <dbReference type="Rhea" id="RHEA-COMP:10208"/>
        <dbReference type="ChEBI" id="CHEBI:15377"/>
        <dbReference type="ChEBI" id="CHEBI:28938"/>
        <dbReference type="ChEBI" id="CHEBI:29973"/>
        <dbReference type="ChEBI" id="CHEBI:30011"/>
        <dbReference type="EC" id="3.5.1.44"/>
    </reaction>
</comment>
<proteinExistence type="inferred from homology"/>
<dbReference type="HAMAP" id="MF_00099">
    <property type="entry name" value="CheB_chemtxs"/>
    <property type="match status" value="1"/>
</dbReference>